<gene>
    <name evidence="14" type="ordered locus">AXY_22100</name>
</gene>
<dbReference type="InterPro" id="IPR044751">
    <property type="entry name" value="Ion_transp-like_CBS"/>
</dbReference>
<reference evidence="14 15" key="1">
    <citation type="submission" date="2011-01" db="EMBL/GenBank/DDBJ databases">
        <title>Whole genome sequence of Amphibacillus xylinus NBRC 15112.</title>
        <authorList>
            <person name="Nakazawa H."/>
            <person name="Katano Y."/>
            <person name="Nakamura S."/>
            <person name="Sasagawa M."/>
            <person name="Fukada J."/>
            <person name="Arai T."/>
            <person name="Sasakura N."/>
            <person name="Mochizuki D."/>
            <person name="Hosoyama A."/>
            <person name="Harada K."/>
            <person name="Horikawa H."/>
            <person name="Kato Y."/>
            <person name="Harada T."/>
            <person name="Sasaki K."/>
            <person name="Sekiguchi M."/>
            <person name="Hodoyama M."/>
            <person name="Nishiko R."/>
            <person name="Narita H."/>
            <person name="Hanamaki A."/>
            <person name="Hata C."/>
            <person name="Konno Y."/>
            <person name="Niimura Y."/>
            <person name="Yamazaki S."/>
            <person name="Fujita N."/>
        </authorList>
    </citation>
    <scope>NUCLEOTIDE SEQUENCE [LARGE SCALE GENOMIC DNA]</scope>
    <source>
        <strain evidence="15">ATCC 51415 / DSM 6626 / JCM 7361 / LMG 17667 / NBRC 15112 / Ep01</strain>
    </source>
</reference>
<keyword evidence="4" id="KW-0677">Repeat</keyword>
<dbReference type="Gene3D" id="3.30.465.10">
    <property type="match status" value="1"/>
</dbReference>
<evidence type="ECO:0000259" key="13">
    <source>
        <dbReference type="PROSITE" id="PS51846"/>
    </source>
</evidence>
<dbReference type="InterPro" id="IPR000644">
    <property type="entry name" value="CBS_dom"/>
</dbReference>
<dbReference type="OrthoDB" id="9798188at2"/>
<dbReference type="Pfam" id="PF00571">
    <property type="entry name" value="CBS"/>
    <property type="match status" value="2"/>
</dbReference>
<accession>K0J4R5</accession>
<evidence type="ECO:0000256" key="10">
    <source>
        <dbReference type="SAM" id="Phobius"/>
    </source>
</evidence>
<keyword evidence="11" id="KW-0732">Signal</keyword>
<dbReference type="SMART" id="SM01091">
    <property type="entry name" value="CorC_HlyC"/>
    <property type="match status" value="1"/>
</dbReference>
<organism evidence="14 15">
    <name type="scientific">Amphibacillus xylanus (strain ATCC 51415 / DSM 6626 / JCM 7361 / LMG 17667 / NBRC 15112 / Ep01)</name>
    <dbReference type="NCBI Taxonomy" id="698758"/>
    <lineage>
        <taxon>Bacteria</taxon>
        <taxon>Bacillati</taxon>
        <taxon>Bacillota</taxon>
        <taxon>Bacilli</taxon>
        <taxon>Bacillales</taxon>
        <taxon>Bacillaceae</taxon>
        <taxon>Amphibacillus</taxon>
    </lineage>
</organism>
<evidence type="ECO:0000313" key="14">
    <source>
        <dbReference type="EMBL" id="BAM48342.1"/>
    </source>
</evidence>
<dbReference type="Proteomes" id="UP000006294">
    <property type="component" value="Chromosome"/>
</dbReference>
<dbReference type="Pfam" id="PF03471">
    <property type="entry name" value="CorC_HlyC"/>
    <property type="match status" value="1"/>
</dbReference>
<dbReference type="InterPro" id="IPR002550">
    <property type="entry name" value="CNNM"/>
</dbReference>
<proteinExistence type="inferred from homology"/>
<feature type="transmembrane region" description="Helical" evidence="10">
    <location>
        <begin position="82"/>
        <end position="102"/>
    </location>
</feature>
<evidence type="ECO:0000256" key="4">
    <source>
        <dbReference type="ARBA" id="ARBA00022737"/>
    </source>
</evidence>
<sequence>MIFPIIFLLFASFFFSGSETALTSTNRIKLQTKVKNGDKKSDQLLKLVSRPNEFITTILIGNNIANIILPALVTTIAIEHGFSVSAATAALTVIIILVAEIIPKSIAAAFPEKVAYLVYPIINLIIIILKPITFVINKLTDFITYTLSKNEPETVSVSKEELRAIIDIADSEGMLERDESNRIKGVLDFDNLNIKDVLKTPRIEIIAIPYTATFDEVQEVIITNQFSRYPVYDEGIDNIIGVLHAKDLIRWSMNPSQPLIEIIDNEPLIAYEFHSVERVFRQMTKEKKHMAIVLDEYGGTEGIITHEDIIETMIGLEIEDETDLEGSLLIEKLTDTEIICDGKITLHHLNSIFGTDIPEDDDVLAAFLLKTINNIPEENKVIDIDDLTYKILKVNGRTIEQVQIIKRLEELEEE</sequence>
<keyword evidence="5 9" id="KW-1133">Transmembrane helix</keyword>
<evidence type="ECO:0000259" key="12">
    <source>
        <dbReference type="PROSITE" id="PS51371"/>
    </source>
</evidence>
<evidence type="ECO:0008006" key="16">
    <source>
        <dbReference type="Google" id="ProtNLM"/>
    </source>
</evidence>
<dbReference type="Pfam" id="PF01595">
    <property type="entry name" value="CNNM"/>
    <property type="match status" value="1"/>
</dbReference>
<dbReference type="RefSeq" id="WP_015010925.1">
    <property type="nucleotide sequence ID" value="NC_018704.1"/>
</dbReference>
<keyword evidence="7 9" id="KW-0472">Membrane</keyword>
<dbReference type="HOGENOM" id="CLU_015237_4_1_9"/>
<dbReference type="AlphaFoldDB" id="K0J4R5"/>
<dbReference type="PROSITE" id="PS51846">
    <property type="entry name" value="CNNM"/>
    <property type="match status" value="1"/>
</dbReference>
<dbReference type="InterPro" id="IPR016169">
    <property type="entry name" value="FAD-bd_PCMH_sub2"/>
</dbReference>
<evidence type="ECO:0000256" key="9">
    <source>
        <dbReference type="PROSITE-ProRule" id="PRU01193"/>
    </source>
</evidence>
<evidence type="ECO:0000313" key="15">
    <source>
        <dbReference type="Proteomes" id="UP000006294"/>
    </source>
</evidence>
<dbReference type="CDD" id="cd04590">
    <property type="entry name" value="CBS_pair_CorC_HlyC_assoc"/>
    <property type="match status" value="1"/>
</dbReference>
<keyword evidence="15" id="KW-1185">Reference proteome</keyword>
<dbReference type="KEGG" id="axl:AXY_22100"/>
<evidence type="ECO:0000256" key="5">
    <source>
        <dbReference type="ARBA" id="ARBA00022989"/>
    </source>
</evidence>
<dbReference type="GO" id="GO:0050660">
    <property type="term" value="F:flavin adenine dinucleotide binding"/>
    <property type="evidence" value="ECO:0007669"/>
    <property type="project" value="InterPro"/>
</dbReference>
<dbReference type="InterPro" id="IPR005170">
    <property type="entry name" value="Transptr-assoc_dom"/>
</dbReference>
<dbReference type="InterPro" id="IPR046342">
    <property type="entry name" value="CBS_dom_sf"/>
</dbReference>
<dbReference type="PANTHER" id="PTHR22777:SF17">
    <property type="entry name" value="UPF0053 PROTEIN SLL0260"/>
    <property type="match status" value="1"/>
</dbReference>
<name>K0J4R5_AMPXN</name>
<feature type="transmembrane region" description="Helical" evidence="10">
    <location>
        <begin position="114"/>
        <end position="136"/>
    </location>
</feature>
<feature type="domain" description="CBS" evidence="12">
    <location>
        <begin position="199"/>
        <end position="259"/>
    </location>
</feature>
<dbReference type="PATRIC" id="fig|698758.3.peg.2221"/>
<dbReference type="SUPFAM" id="SSF54631">
    <property type="entry name" value="CBS-domain pair"/>
    <property type="match status" value="1"/>
</dbReference>
<dbReference type="eggNOG" id="COG1253">
    <property type="taxonomic scope" value="Bacteria"/>
</dbReference>
<dbReference type="GO" id="GO:0005886">
    <property type="term" value="C:plasma membrane"/>
    <property type="evidence" value="ECO:0007669"/>
    <property type="project" value="TreeGrafter"/>
</dbReference>
<feature type="chain" id="PRO_5039376987" description="Transporter" evidence="11">
    <location>
        <begin position="22"/>
        <end position="414"/>
    </location>
</feature>
<dbReference type="Gene3D" id="3.10.580.10">
    <property type="entry name" value="CBS-domain"/>
    <property type="match status" value="1"/>
</dbReference>
<feature type="domain" description="CBS" evidence="12">
    <location>
        <begin position="263"/>
        <end position="321"/>
    </location>
</feature>
<comment type="subcellular location">
    <subcellularLocation>
        <location evidence="1">Membrane</location>
        <topology evidence="1">Multi-pass membrane protein</topology>
    </subcellularLocation>
</comment>
<keyword evidence="3 9" id="KW-0812">Transmembrane</keyword>
<protein>
    <recommendedName>
        <fullName evidence="16">Transporter</fullName>
    </recommendedName>
</protein>
<keyword evidence="6 8" id="KW-0129">CBS domain</keyword>
<evidence type="ECO:0000256" key="2">
    <source>
        <dbReference type="ARBA" id="ARBA00006337"/>
    </source>
</evidence>
<feature type="signal peptide" evidence="11">
    <location>
        <begin position="1"/>
        <end position="21"/>
    </location>
</feature>
<dbReference type="InterPro" id="IPR036318">
    <property type="entry name" value="FAD-bd_PCMH-like_sf"/>
</dbReference>
<evidence type="ECO:0000256" key="1">
    <source>
        <dbReference type="ARBA" id="ARBA00004141"/>
    </source>
</evidence>
<evidence type="ECO:0000256" key="7">
    <source>
        <dbReference type="ARBA" id="ARBA00023136"/>
    </source>
</evidence>
<dbReference type="PROSITE" id="PS51371">
    <property type="entry name" value="CBS"/>
    <property type="match status" value="2"/>
</dbReference>
<dbReference type="PANTHER" id="PTHR22777">
    <property type="entry name" value="HEMOLYSIN-RELATED"/>
    <property type="match status" value="1"/>
</dbReference>
<dbReference type="STRING" id="698758.AXY_22100"/>
<evidence type="ECO:0000256" key="8">
    <source>
        <dbReference type="PROSITE-ProRule" id="PRU00703"/>
    </source>
</evidence>
<dbReference type="EMBL" id="AP012050">
    <property type="protein sequence ID" value="BAM48342.1"/>
    <property type="molecule type" value="Genomic_DNA"/>
</dbReference>
<evidence type="ECO:0000256" key="11">
    <source>
        <dbReference type="SAM" id="SignalP"/>
    </source>
</evidence>
<evidence type="ECO:0000256" key="6">
    <source>
        <dbReference type="ARBA" id="ARBA00023122"/>
    </source>
</evidence>
<feature type="domain" description="CNNM transmembrane" evidence="13">
    <location>
        <begin position="1"/>
        <end position="179"/>
    </location>
</feature>
<comment type="similarity">
    <text evidence="2">Belongs to the UPF0053 family.</text>
</comment>
<dbReference type="SMART" id="SM00116">
    <property type="entry name" value="CBS"/>
    <property type="match status" value="2"/>
</dbReference>
<dbReference type="SUPFAM" id="SSF56176">
    <property type="entry name" value="FAD-binding/transporter-associated domain-like"/>
    <property type="match status" value="1"/>
</dbReference>
<evidence type="ECO:0000256" key="3">
    <source>
        <dbReference type="ARBA" id="ARBA00022692"/>
    </source>
</evidence>